<dbReference type="EMBL" id="JAMZMK010011411">
    <property type="protein sequence ID" value="KAI7727202.1"/>
    <property type="molecule type" value="Genomic_DNA"/>
</dbReference>
<evidence type="ECO:0000256" key="1">
    <source>
        <dbReference type="ARBA" id="ARBA00001933"/>
    </source>
</evidence>
<protein>
    <recommendedName>
        <fullName evidence="3">tryptophan synthase</fullName>
        <ecNumber evidence="3">4.2.1.20</ecNumber>
    </recommendedName>
</protein>
<comment type="caution">
    <text evidence="10">The sequence shown here is derived from an EMBL/GenBank/DDBJ whole genome shotgun (WGS) entry which is preliminary data.</text>
</comment>
<dbReference type="AlphaFoldDB" id="A0AAD5BPJ8"/>
<dbReference type="Gene3D" id="3.40.50.1100">
    <property type="match status" value="2"/>
</dbReference>
<comment type="catalytic activity">
    <reaction evidence="9">
        <text>(1S,2R)-1-C-(indol-3-yl)glycerol 3-phosphate + L-serine = D-glyceraldehyde 3-phosphate + L-tryptophan + H2O</text>
        <dbReference type="Rhea" id="RHEA:10532"/>
        <dbReference type="ChEBI" id="CHEBI:15377"/>
        <dbReference type="ChEBI" id="CHEBI:33384"/>
        <dbReference type="ChEBI" id="CHEBI:57912"/>
        <dbReference type="ChEBI" id="CHEBI:58866"/>
        <dbReference type="ChEBI" id="CHEBI:59776"/>
        <dbReference type="EC" id="4.2.1.20"/>
    </reaction>
</comment>
<gene>
    <name evidence="10" type="ORF">M8C21_033501</name>
</gene>
<comment type="pathway">
    <text evidence="2">Amino-acid biosynthesis; L-tryptophan biosynthesis; L-tryptophan from chorismate: step 5/5.</text>
</comment>
<keyword evidence="11" id="KW-1185">Reference proteome</keyword>
<evidence type="ECO:0000313" key="10">
    <source>
        <dbReference type="EMBL" id="KAI7727202.1"/>
    </source>
</evidence>
<dbReference type="InterPro" id="IPR036052">
    <property type="entry name" value="TrpB-like_PALP_sf"/>
</dbReference>
<evidence type="ECO:0000256" key="4">
    <source>
        <dbReference type="ARBA" id="ARBA00022605"/>
    </source>
</evidence>
<dbReference type="PANTHER" id="PTHR48077:SF3">
    <property type="entry name" value="TRYPTOPHAN SYNTHASE"/>
    <property type="match status" value="1"/>
</dbReference>
<dbReference type="PANTHER" id="PTHR48077">
    <property type="entry name" value="TRYPTOPHAN SYNTHASE-RELATED"/>
    <property type="match status" value="1"/>
</dbReference>
<sequence length="244" mass="26204">MALSSSSNITYRATSITKPASLTYPRSYLSQSSLTFNKVSTFRPKSLTVSCVMTQQPEAAAAQSTVLRPDSLGRFGKFGGKYVPETLMYALSELESAFHALATDAEFQAAGFGLDSGKHAATLTKGEVGVLHGAMSYLLQDDDGQIIEPHSISAGLDYPGVGPEHSFLKDLGRAEYYSITDAEALEAFKRLSRLEGIIPALETSHALAYLEKLCPTLPNGTKVVLNCSGRGDKDVHTAIKHLQV</sequence>
<dbReference type="EC" id="4.2.1.20" evidence="3"/>
<keyword evidence="7" id="KW-0057">Aromatic amino acid biosynthesis</keyword>
<organism evidence="10 11">
    <name type="scientific">Ambrosia artemisiifolia</name>
    <name type="common">Common ragweed</name>
    <dbReference type="NCBI Taxonomy" id="4212"/>
    <lineage>
        <taxon>Eukaryota</taxon>
        <taxon>Viridiplantae</taxon>
        <taxon>Streptophyta</taxon>
        <taxon>Embryophyta</taxon>
        <taxon>Tracheophyta</taxon>
        <taxon>Spermatophyta</taxon>
        <taxon>Magnoliopsida</taxon>
        <taxon>eudicotyledons</taxon>
        <taxon>Gunneridae</taxon>
        <taxon>Pentapetalae</taxon>
        <taxon>asterids</taxon>
        <taxon>campanulids</taxon>
        <taxon>Asterales</taxon>
        <taxon>Asteraceae</taxon>
        <taxon>Asteroideae</taxon>
        <taxon>Heliantheae alliance</taxon>
        <taxon>Heliantheae</taxon>
        <taxon>Ambrosia</taxon>
    </lineage>
</organism>
<dbReference type="FunFam" id="3.40.50.1100:FF:000004">
    <property type="entry name" value="Tryptophan synthase beta chain"/>
    <property type="match status" value="1"/>
</dbReference>
<comment type="cofactor">
    <cofactor evidence="1">
        <name>pyridoxal 5'-phosphate</name>
        <dbReference type="ChEBI" id="CHEBI:597326"/>
    </cofactor>
</comment>
<evidence type="ECO:0000256" key="9">
    <source>
        <dbReference type="ARBA" id="ARBA00049047"/>
    </source>
</evidence>
<accession>A0AAD5BPJ8</accession>
<name>A0AAD5BPJ8_AMBAR</name>
<evidence type="ECO:0000256" key="5">
    <source>
        <dbReference type="ARBA" id="ARBA00022822"/>
    </source>
</evidence>
<dbReference type="Proteomes" id="UP001206925">
    <property type="component" value="Unassembled WGS sequence"/>
</dbReference>
<evidence type="ECO:0000313" key="11">
    <source>
        <dbReference type="Proteomes" id="UP001206925"/>
    </source>
</evidence>
<keyword evidence="8" id="KW-0456">Lyase</keyword>
<evidence type="ECO:0000256" key="6">
    <source>
        <dbReference type="ARBA" id="ARBA00022898"/>
    </source>
</evidence>
<keyword evidence="5" id="KW-0822">Tryptophan biosynthesis</keyword>
<evidence type="ECO:0000256" key="2">
    <source>
        <dbReference type="ARBA" id="ARBA00004733"/>
    </source>
</evidence>
<evidence type="ECO:0000256" key="8">
    <source>
        <dbReference type="ARBA" id="ARBA00023239"/>
    </source>
</evidence>
<evidence type="ECO:0000256" key="3">
    <source>
        <dbReference type="ARBA" id="ARBA00012043"/>
    </source>
</evidence>
<dbReference type="GO" id="GO:0004834">
    <property type="term" value="F:tryptophan synthase activity"/>
    <property type="evidence" value="ECO:0007669"/>
    <property type="project" value="UniProtKB-EC"/>
</dbReference>
<dbReference type="GO" id="GO:0009570">
    <property type="term" value="C:chloroplast stroma"/>
    <property type="evidence" value="ECO:0007669"/>
    <property type="project" value="TreeGrafter"/>
</dbReference>
<keyword evidence="4" id="KW-0028">Amino-acid biosynthesis</keyword>
<proteinExistence type="predicted"/>
<dbReference type="InterPro" id="IPR023026">
    <property type="entry name" value="Trp_synth_beta/beta-like"/>
</dbReference>
<dbReference type="SUPFAM" id="SSF53686">
    <property type="entry name" value="Tryptophan synthase beta subunit-like PLP-dependent enzymes"/>
    <property type="match status" value="1"/>
</dbReference>
<evidence type="ECO:0000256" key="7">
    <source>
        <dbReference type="ARBA" id="ARBA00023141"/>
    </source>
</evidence>
<reference evidence="10" key="1">
    <citation type="submission" date="2022-06" db="EMBL/GenBank/DDBJ databases">
        <title>Uncovering the hologenomic basis of an extraordinary plant invasion.</title>
        <authorList>
            <person name="Bieker V.C."/>
            <person name="Martin M.D."/>
            <person name="Gilbert T."/>
            <person name="Hodgins K."/>
            <person name="Battlay P."/>
            <person name="Petersen B."/>
            <person name="Wilson J."/>
        </authorList>
    </citation>
    <scope>NUCLEOTIDE SEQUENCE</scope>
    <source>
        <strain evidence="10">AA19_3_7</strain>
        <tissue evidence="10">Leaf</tissue>
    </source>
</reference>
<keyword evidence="6" id="KW-0663">Pyridoxal phosphate</keyword>